<dbReference type="AlphaFoldDB" id="A0A4Q6XIG5"/>
<dbReference type="EMBL" id="SGIT01000002">
    <property type="protein sequence ID" value="RZF59790.1"/>
    <property type="molecule type" value="Genomic_DNA"/>
</dbReference>
<evidence type="ECO:0000313" key="2">
    <source>
        <dbReference type="EMBL" id="RZF59790.1"/>
    </source>
</evidence>
<dbReference type="OrthoDB" id="9792152at2"/>
<dbReference type="RefSeq" id="WP_130141709.1">
    <property type="nucleotide sequence ID" value="NZ_SGIT01000002.1"/>
</dbReference>
<dbReference type="InterPro" id="IPR036116">
    <property type="entry name" value="FN3_sf"/>
</dbReference>
<dbReference type="Proteomes" id="UP000292855">
    <property type="component" value="Unassembled WGS sequence"/>
</dbReference>
<evidence type="ECO:0000313" key="3">
    <source>
        <dbReference type="Proteomes" id="UP000292855"/>
    </source>
</evidence>
<dbReference type="CDD" id="cd00063">
    <property type="entry name" value="FN3"/>
    <property type="match status" value="1"/>
</dbReference>
<dbReference type="PROSITE" id="PS50853">
    <property type="entry name" value="FN3"/>
    <property type="match status" value="1"/>
</dbReference>
<gene>
    <name evidence="2" type="ORF">EWE74_11605</name>
</gene>
<organism evidence="2 3">
    <name type="scientific">Sphingobacterium corticibacterium</name>
    <dbReference type="NCBI Taxonomy" id="2484746"/>
    <lineage>
        <taxon>Bacteria</taxon>
        <taxon>Pseudomonadati</taxon>
        <taxon>Bacteroidota</taxon>
        <taxon>Sphingobacteriia</taxon>
        <taxon>Sphingobacteriales</taxon>
        <taxon>Sphingobacteriaceae</taxon>
        <taxon>Sphingobacterium</taxon>
    </lineage>
</organism>
<dbReference type="InterPro" id="IPR003961">
    <property type="entry name" value="FN3_dom"/>
</dbReference>
<dbReference type="SUPFAM" id="SSF49265">
    <property type="entry name" value="Fibronectin type III"/>
    <property type="match status" value="1"/>
</dbReference>
<dbReference type="InterPro" id="IPR013783">
    <property type="entry name" value="Ig-like_fold"/>
</dbReference>
<feature type="domain" description="Fibronectin type-III" evidence="1">
    <location>
        <begin position="116"/>
        <end position="210"/>
    </location>
</feature>
<proteinExistence type="predicted"/>
<accession>A0A4Q6XIG5</accession>
<protein>
    <submittedName>
        <fullName evidence="2">Fibronectin type III domain-containing protein</fullName>
    </submittedName>
</protein>
<dbReference type="Gene3D" id="2.60.40.10">
    <property type="entry name" value="Immunoglobulins"/>
    <property type="match status" value="1"/>
</dbReference>
<name>A0A4Q6XIG5_9SPHI</name>
<reference evidence="2 3" key="1">
    <citation type="submission" date="2019-02" db="EMBL/GenBank/DDBJ databases">
        <authorList>
            <person name="Li Y."/>
        </authorList>
    </citation>
    <scope>NUCLEOTIDE SEQUENCE [LARGE SCALE GENOMIC DNA]</scope>
    <source>
        <strain evidence="2 3">30C10-4-7</strain>
    </source>
</reference>
<comment type="caution">
    <text evidence="2">The sequence shown here is derived from an EMBL/GenBank/DDBJ whole genome shotgun (WGS) entry which is preliminary data.</text>
</comment>
<evidence type="ECO:0000259" key="1">
    <source>
        <dbReference type="PROSITE" id="PS50853"/>
    </source>
</evidence>
<keyword evidence="3" id="KW-1185">Reference proteome</keyword>
<sequence length="210" mass="23145">MRKKRVLLDYSGLNDDQLSTLTGRVLDCLDGHALFIDLPVTAVELEEQLLDFRARWQQVSPGGSTLGFAEKNDARGLLLASLKDIAFYVNKMANGSRSMLLSSGLTLEADPKPVLVPRVVTGATVIDGLQRGQLIFSFDSLKEALFYEYQVADSLDADGIPEWGEAFRTSVSRSNVYAPTVPGVTYYFRVRATNKKGDGDWSETVSLMAR</sequence>